<dbReference type="AlphaFoldDB" id="A0AA41Q7E8"/>
<name>A0AA41Q7E8_9ACTN</name>
<evidence type="ECO:0000313" key="4">
    <source>
        <dbReference type="EMBL" id="MCF2532898.1"/>
    </source>
</evidence>
<dbReference type="GO" id="GO:0003955">
    <property type="term" value="F:NAD(P)H dehydrogenase (quinone) activity"/>
    <property type="evidence" value="ECO:0007669"/>
    <property type="project" value="TreeGrafter"/>
</dbReference>
<dbReference type="EC" id="1.6.99.-" evidence="4"/>
<keyword evidence="5" id="KW-1185">Reference proteome</keyword>
<evidence type="ECO:0000256" key="1">
    <source>
        <dbReference type="ARBA" id="ARBA00006252"/>
    </source>
</evidence>
<protein>
    <submittedName>
        <fullName evidence="4">NAD(P)H oxidoreductase</fullName>
        <ecNumber evidence="4">1.6.99.-</ecNumber>
    </submittedName>
</protein>
<dbReference type="InterPro" id="IPR003680">
    <property type="entry name" value="Flavodoxin_fold"/>
</dbReference>
<dbReference type="NCBIfam" id="NF007280">
    <property type="entry name" value="PRK09739.1"/>
    <property type="match status" value="1"/>
</dbReference>
<keyword evidence="2 4" id="KW-0560">Oxidoreductase</keyword>
<dbReference type="SUPFAM" id="SSF52218">
    <property type="entry name" value="Flavoproteins"/>
    <property type="match status" value="1"/>
</dbReference>
<dbReference type="Pfam" id="PF02525">
    <property type="entry name" value="Flavodoxin_2"/>
    <property type="match status" value="1"/>
</dbReference>
<dbReference type="Gene3D" id="3.40.50.360">
    <property type="match status" value="1"/>
</dbReference>
<dbReference type="RefSeq" id="WP_235057673.1">
    <property type="nucleotide sequence ID" value="NZ_JAKFHA010000040.1"/>
</dbReference>
<dbReference type="EMBL" id="JAKFHA010000040">
    <property type="protein sequence ID" value="MCF2532898.1"/>
    <property type="molecule type" value="Genomic_DNA"/>
</dbReference>
<feature type="domain" description="Flavodoxin-like fold" evidence="3">
    <location>
        <begin position="11"/>
        <end position="183"/>
    </location>
</feature>
<evidence type="ECO:0000313" key="5">
    <source>
        <dbReference type="Proteomes" id="UP001165378"/>
    </source>
</evidence>
<dbReference type="Proteomes" id="UP001165378">
    <property type="component" value="Unassembled WGS sequence"/>
</dbReference>
<comment type="caution">
    <text evidence="4">The sequence shown here is derived from an EMBL/GenBank/DDBJ whole genome shotgun (WGS) entry which is preliminary data.</text>
</comment>
<dbReference type="GO" id="GO:0005829">
    <property type="term" value="C:cytosol"/>
    <property type="evidence" value="ECO:0007669"/>
    <property type="project" value="TreeGrafter"/>
</dbReference>
<dbReference type="PANTHER" id="PTHR10204:SF34">
    <property type="entry name" value="NAD(P)H DEHYDROGENASE [QUINONE] 1 ISOFORM 1"/>
    <property type="match status" value="1"/>
</dbReference>
<dbReference type="PANTHER" id="PTHR10204">
    <property type="entry name" value="NAD P H OXIDOREDUCTASE-RELATED"/>
    <property type="match status" value="1"/>
</dbReference>
<evidence type="ECO:0000259" key="3">
    <source>
        <dbReference type="Pfam" id="PF02525"/>
    </source>
</evidence>
<dbReference type="InterPro" id="IPR051545">
    <property type="entry name" value="NAD(P)H_dehydrogenase_qn"/>
</dbReference>
<dbReference type="InterPro" id="IPR029039">
    <property type="entry name" value="Flavoprotein-like_sf"/>
</dbReference>
<comment type="similarity">
    <text evidence="1">Belongs to the NAD(P)H dehydrogenase (quinone) family.</text>
</comment>
<proteinExistence type="inferred from homology"/>
<evidence type="ECO:0000256" key="2">
    <source>
        <dbReference type="ARBA" id="ARBA00023002"/>
    </source>
</evidence>
<reference evidence="4" key="1">
    <citation type="submission" date="2022-01" db="EMBL/GenBank/DDBJ databases">
        <title>Genome-Based Taxonomic Classification of the Phylum Actinobacteria.</title>
        <authorList>
            <person name="Gao Y."/>
        </authorList>
    </citation>
    <scope>NUCLEOTIDE SEQUENCE</scope>
    <source>
        <strain evidence="4">KLBMP 8922</strain>
    </source>
</reference>
<accession>A0AA41Q7E8</accession>
<organism evidence="4 5">
    <name type="scientific">Yinghuangia soli</name>
    <dbReference type="NCBI Taxonomy" id="2908204"/>
    <lineage>
        <taxon>Bacteria</taxon>
        <taxon>Bacillati</taxon>
        <taxon>Actinomycetota</taxon>
        <taxon>Actinomycetes</taxon>
        <taxon>Kitasatosporales</taxon>
        <taxon>Streptomycetaceae</taxon>
        <taxon>Yinghuangia</taxon>
    </lineage>
</organism>
<sequence length="202" mass="22446">MTATDEAKTGRVLLVVAHPRTDALTAAVARQTAERLAAAGHEVDVLDLYAEDFDPRLGPEDEPDWSDRDKRYSAEVRSHQRRIDAADTIVAVFPVWWFGLPAVLKGWVDRVWGYGFAYGRSRPRLGRKRMLWVGLAGYDRDHFAAKGWDDVLDRTLRVGISEFCGIRDAAVRLIHDTQASGPRVLAEADVAVAEFMGITAAV</sequence>
<gene>
    <name evidence="4" type="ORF">LZ495_37590</name>
</gene>